<evidence type="ECO:0000313" key="1">
    <source>
        <dbReference type="EMBL" id="GLZ80870.1"/>
    </source>
</evidence>
<dbReference type="EMBL" id="BSTX01000004">
    <property type="protein sequence ID" value="GLZ80870.1"/>
    <property type="molecule type" value="Genomic_DNA"/>
</dbReference>
<dbReference type="AlphaFoldDB" id="A0A9W6WDI2"/>
<comment type="caution">
    <text evidence="1">The sequence shown here is derived from an EMBL/GenBank/DDBJ whole genome shotgun (WGS) entry which is preliminary data.</text>
</comment>
<accession>A0A9W6WDI2</accession>
<proteinExistence type="predicted"/>
<reference evidence="1" key="1">
    <citation type="submission" date="2023-03" db="EMBL/GenBank/DDBJ databases">
        <title>Actinorhabdospora filicis NBRC 111898.</title>
        <authorList>
            <person name="Ichikawa N."/>
            <person name="Sato H."/>
            <person name="Tonouchi N."/>
        </authorList>
    </citation>
    <scope>NUCLEOTIDE SEQUENCE</scope>
    <source>
        <strain evidence="1">NBRC 111898</strain>
    </source>
</reference>
<gene>
    <name evidence="1" type="ORF">Afil01_56770</name>
</gene>
<evidence type="ECO:0000313" key="2">
    <source>
        <dbReference type="Proteomes" id="UP001165079"/>
    </source>
</evidence>
<sequence>MNLLRATVVVLALVTLASLPCVIAWLVVNADEMTERAEAARRKLPRLRQHRPIEDITAELRRLSTALDRAGSVVRRESVLTMRDRALREAALALGETEHLGDLDGLDLEIERVRVIGVLQRAGLRVDDTVRQEHP</sequence>
<organism evidence="1 2">
    <name type="scientific">Actinorhabdospora filicis</name>
    <dbReference type="NCBI Taxonomy" id="1785913"/>
    <lineage>
        <taxon>Bacteria</taxon>
        <taxon>Bacillati</taxon>
        <taxon>Actinomycetota</taxon>
        <taxon>Actinomycetes</taxon>
        <taxon>Micromonosporales</taxon>
        <taxon>Micromonosporaceae</taxon>
        <taxon>Actinorhabdospora</taxon>
    </lineage>
</organism>
<name>A0A9W6WDI2_9ACTN</name>
<dbReference type="Proteomes" id="UP001165079">
    <property type="component" value="Unassembled WGS sequence"/>
</dbReference>
<protein>
    <submittedName>
        <fullName evidence="1">Uncharacterized protein</fullName>
    </submittedName>
</protein>
<keyword evidence="2" id="KW-1185">Reference proteome</keyword>
<dbReference type="RefSeq" id="WP_285666145.1">
    <property type="nucleotide sequence ID" value="NZ_BSTX01000004.1"/>
</dbReference>